<feature type="compositionally biased region" description="Polar residues" evidence="1">
    <location>
        <begin position="444"/>
        <end position="461"/>
    </location>
</feature>
<dbReference type="EMBL" id="UYWX01000598">
    <property type="protein sequence ID" value="VDM18648.1"/>
    <property type="molecule type" value="Genomic_DNA"/>
</dbReference>
<sequence>MQNMQKGVQCWVPGHVAGEAQIPANGCQPLNCSYAIQLFYGSRRLFKGRDIVKISPQLHDAIVNNIVNFNAKDCEKCMQTSSKKPILPRRSVPKWKKQKGESTEQIFLLSAGCNEGQVVTDITFTQGCEPENCRLGSCGAVFSLLRHFVLLIRRSKAFCLPILTQRKGKTQRFEWPLDALGNVGDATVDPSLWRFSRLDALVATSSTDSTQHQIALQTSRKKDFAQNRQNIRPSEEEEEDAFGGGIEGRDVVLARRTTLRTSSTNPPSDYMDYFADGSERIAEWDRTHRLTSSIFDAPEVDSDALLRREDEKIVMHLPKASCRLTVSASIKKSKESSQPHTESKCVEVTLLLENAQGSYQQTVNLPIPTGGTQRSIALSSTSKRAKETRKRDGEGGGLFHQPVNEVIQELEDLDCMLESYWQADSLAITKVATETRQSHRKSDNQTVSKAQDQNGNGSRWTAKTRRAAEGKRGSYCSAGVRDGGESTRTTMTRKVDEDSRWSHQQTLRPTTSTDDARMSSGCRVVGEVEVVREAMSTFHELVGNQILSTNNCLRSDGLGLLEVAEKVVEDERESVDGRQYPHRLTLDMTFSDEDDFNDVASMSWKERKRMAEVPFLEERLVNVEQFWIRESDERYIVTDDYEESENEDFTIFVDEGLVKKISVMKQQPICLGTS</sequence>
<reference evidence="4" key="1">
    <citation type="submission" date="2017-02" db="UniProtKB">
        <authorList>
            <consortium name="WormBaseParasite"/>
        </authorList>
    </citation>
    <scope>IDENTIFICATION</scope>
</reference>
<gene>
    <name evidence="2" type="ORF">TTAC_LOCUS1908</name>
</gene>
<feature type="region of interest" description="Disordered" evidence="1">
    <location>
        <begin position="212"/>
        <end position="245"/>
    </location>
</feature>
<dbReference type="Proteomes" id="UP000274429">
    <property type="component" value="Unassembled WGS sequence"/>
</dbReference>
<name>A0A0R3WMD3_HYDTA</name>
<evidence type="ECO:0000313" key="3">
    <source>
        <dbReference type="Proteomes" id="UP000274429"/>
    </source>
</evidence>
<dbReference type="AlphaFoldDB" id="A0A0R3WMD3"/>
<proteinExistence type="predicted"/>
<keyword evidence="3" id="KW-1185">Reference proteome</keyword>
<protein>
    <submittedName>
        <fullName evidence="4">Cadherin domain-containing protein</fullName>
    </submittedName>
</protein>
<feature type="region of interest" description="Disordered" evidence="1">
    <location>
        <begin position="436"/>
        <end position="519"/>
    </location>
</feature>
<dbReference type="WBParaSite" id="TTAC_0000192101-mRNA-1">
    <property type="protein sequence ID" value="TTAC_0000192101-mRNA-1"/>
    <property type="gene ID" value="TTAC_0000192101"/>
</dbReference>
<feature type="compositionally biased region" description="Polar residues" evidence="1">
    <location>
        <begin position="502"/>
        <end position="513"/>
    </location>
</feature>
<dbReference type="OrthoDB" id="6255377at2759"/>
<evidence type="ECO:0000313" key="4">
    <source>
        <dbReference type="WBParaSite" id="TTAC_0000192101-mRNA-1"/>
    </source>
</evidence>
<dbReference type="STRING" id="6205.A0A0R3WMD3"/>
<evidence type="ECO:0000313" key="2">
    <source>
        <dbReference type="EMBL" id="VDM18648.1"/>
    </source>
</evidence>
<evidence type="ECO:0000256" key="1">
    <source>
        <dbReference type="SAM" id="MobiDB-lite"/>
    </source>
</evidence>
<feature type="compositionally biased region" description="Polar residues" evidence="1">
    <location>
        <begin position="363"/>
        <end position="382"/>
    </location>
</feature>
<reference evidence="2 3" key="2">
    <citation type="submission" date="2018-11" db="EMBL/GenBank/DDBJ databases">
        <authorList>
            <consortium name="Pathogen Informatics"/>
        </authorList>
    </citation>
    <scope>NUCLEOTIDE SEQUENCE [LARGE SCALE GENOMIC DNA]</scope>
</reference>
<feature type="region of interest" description="Disordered" evidence="1">
    <location>
        <begin position="363"/>
        <end position="400"/>
    </location>
</feature>
<accession>A0A0R3WMD3</accession>
<organism evidence="4">
    <name type="scientific">Hydatigena taeniaeformis</name>
    <name type="common">Feline tapeworm</name>
    <name type="synonym">Taenia taeniaeformis</name>
    <dbReference type="NCBI Taxonomy" id="6205"/>
    <lineage>
        <taxon>Eukaryota</taxon>
        <taxon>Metazoa</taxon>
        <taxon>Spiralia</taxon>
        <taxon>Lophotrochozoa</taxon>
        <taxon>Platyhelminthes</taxon>
        <taxon>Cestoda</taxon>
        <taxon>Eucestoda</taxon>
        <taxon>Cyclophyllidea</taxon>
        <taxon>Taeniidae</taxon>
        <taxon>Hydatigera</taxon>
    </lineage>
</organism>